<accession>A0A2T4CFV8</accession>
<dbReference type="SUPFAM" id="SSF51735">
    <property type="entry name" value="NAD(P)-binding Rossmann-fold domains"/>
    <property type="match status" value="1"/>
</dbReference>
<dbReference type="PANTHER" id="PTHR24320:SF283">
    <property type="entry name" value="RETINOL DEHYDROGENASE 11"/>
    <property type="match status" value="1"/>
</dbReference>
<proteinExistence type="inferred from homology"/>
<keyword evidence="2" id="KW-0560">Oxidoreductase</keyword>
<dbReference type="OrthoDB" id="191139at2759"/>
<sequence>MERLVLITGVSPNSLGSDTARAIVAQKPAKLLLASRSADKLQEVIASLDIPKETTVQPIVLDLSSLEAVRKAAAEIRDHVSVLDAVICTAGVMATPSYEESKDGIEMQFAVNHLGHFLLANLLIDKLLASGHGTVVMYTSEAQSRANLGFLDDLSYSEGKAYEKWTAYSNSKACNVLFSVGLAERFGAAGLRSFSVDPGVIVSTGLTRSVPMEDFKALGESFILTFIIHAVLMFVIRLD</sequence>
<evidence type="ECO:0000313" key="5">
    <source>
        <dbReference type="Proteomes" id="UP000240760"/>
    </source>
</evidence>
<keyword evidence="5" id="KW-1185">Reference proteome</keyword>
<dbReference type="Proteomes" id="UP000240760">
    <property type="component" value="Unassembled WGS sequence"/>
</dbReference>
<evidence type="ECO:0000256" key="3">
    <source>
        <dbReference type="SAM" id="Phobius"/>
    </source>
</evidence>
<dbReference type="AlphaFoldDB" id="A0A2T4CFV8"/>
<evidence type="ECO:0000256" key="1">
    <source>
        <dbReference type="ARBA" id="ARBA00006484"/>
    </source>
</evidence>
<feature type="transmembrane region" description="Helical" evidence="3">
    <location>
        <begin position="217"/>
        <end position="236"/>
    </location>
</feature>
<dbReference type="Gene3D" id="3.40.50.720">
    <property type="entry name" value="NAD(P)-binding Rossmann-like Domain"/>
    <property type="match status" value="1"/>
</dbReference>
<keyword evidence="3" id="KW-0472">Membrane</keyword>
<dbReference type="STRING" id="983965.A0A2T4CFV8"/>
<dbReference type="InterPro" id="IPR002347">
    <property type="entry name" value="SDR_fam"/>
</dbReference>
<evidence type="ECO:0000313" key="4">
    <source>
        <dbReference type="EMBL" id="PTB80449.1"/>
    </source>
</evidence>
<organism evidence="4 5">
    <name type="scientific">Trichoderma longibrachiatum ATCC 18648</name>
    <dbReference type="NCBI Taxonomy" id="983965"/>
    <lineage>
        <taxon>Eukaryota</taxon>
        <taxon>Fungi</taxon>
        <taxon>Dikarya</taxon>
        <taxon>Ascomycota</taxon>
        <taxon>Pezizomycotina</taxon>
        <taxon>Sordariomycetes</taxon>
        <taxon>Hypocreomycetidae</taxon>
        <taxon>Hypocreales</taxon>
        <taxon>Hypocreaceae</taxon>
        <taxon>Trichoderma</taxon>
    </lineage>
</organism>
<protein>
    <submittedName>
        <fullName evidence="4">NAD(P)-binding protein</fullName>
    </submittedName>
</protein>
<dbReference type="InterPro" id="IPR036291">
    <property type="entry name" value="NAD(P)-bd_dom_sf"/>
</dbReference>
<dbReference type="GO" id="GO:0016491">
    <property type="term" value="F:oxidoreductase activity"/>
    <property type="evidence" value="ECO:0007669"/>
    <property type="project" value="UniProtKB-KW"/>
</dbReference>
<dbReference type="Pfam" id="PF00106">
    <property type="entry name" value="adh_short"/>
    <property type="match status" value="1"/>
</dbReference>
<name>A0A2T4CFV8_TRILO</name>
<evidence type="ECO:0000256" key="2">
    <source>
        <dbReference type="ARBA" id="ARBA00023002"/>
    </source>
</evidence>
<gene>
    <name evidence="4" type="ORF">M440DRAFT_1397812</name>
</gene>
<keyword evidence="3" id="KW-0812">Transmembrane</keyword>
<keyword evidence="3" id="KW-1133">Transmembrane helix</keyword>
<dbReference type="PANTHER" id="PTHR24320">
    <property type="entry name" value="RETINOL DEHYDROGENASE"/>
    <property type="match status" value="1"/>
</dbReference>
<dbReference type="EMBL" id="KZ679127">
    <property type="protein sequence ID" value="PTB80449.1"/>
    <property type="molecule type" value="Genomic_DNA"/>
</dbReference>
<reference evidence="4 5" key="1">
    <citation type="submission" date="2016-07" db="EMBL/GenBank/DDBJ databases">
        <title>Multiple horizontal gene transfer events from other fungi enriched the ability of initially mycotrophic Trichoderma (Ascomycota) to feed on dead plant biomass.</title>
        <authorList>
            <consortium name="DOE Joint Genome Institute"/>
            <person name="Aerts A."/>
            <person name="Atanasova L."/>
            <person name="Chenthamara K."/>
            <person name="Zhang J."/>
            <person name="Grujic M."/>
            <person name="Henrissat B."/>
            <person name="Kuo A."/>
            <person name="Salamov A."/>
            <person name="Lipzen A."/>
            <person name="Labutti K."/>
            <person name="Barry K."/>
            <person name="Miao Y."/>
            <person name="Rahimi M.J."/>
            <person name="Shen Q."/>
            <person name="Grigoriev I.V."/>
            <person name="Kubicek C.P."/>
            <person name="Druzhinina I.S."/>
        </authorList>
    </citation>
    <scope>NUCLEOTIDE SEQUENCE [LARGE SCALE GENOMIC DNA]</scope>
    <source>
        <strain evidence="4 5">ATCC 18648</strain>
    </source>
</reference>
<comment type="similarity">
    <text evidence="1">Belongs to the short-chain dehydrogenases/reductases (SDR) family.</text>
</comment>